<feature type="region of interest" description="Disordered" evidence="1">
    <location>
        <begin position="344"/>
        <end position="402"/>
    </location>
</feature>
<dbReference type="RefSeq" id="WP_110468202.1">
    <property type="nucleotide sequence ID" value="NZ_QJSP01000002.1"/>
</dbReference>
<feature type="transmembrane region" description="Helical" evidence="2">
    <location>
        <begin position="94"/>
        <end position="113"/>
    </location>
</feature>
<proteinExistence type="predicted"/>
<keyword evidence="2" id="KW-0472">Membrane</keyword>
<keyword evidence="2" id="KW-0812">Transmembrane</keyword>
<protein>
    <submittedName>
        <fullName evidence="3">Uncharacterized protein</fullName>
    </submittedName>
</protein>
<keyword evidence="2" id="KW-1133">Transmembrane helix</keyword>
<accession>A0A318RUX6</accession>
<feature type="compositionally biased region" description="Low complexity" evidence="1">
    <location>
        <begin position="291"/>
        <end position="328"/>
    </location>
</feature>
<organism evidence="3 4">
    <name type="scientific">Williamsia limnetica</name>
    <dbReference type="NCBI Taxonomy" id="882452"/>
    <lineage>
        <taxon>Bacteria</taxon>
        <taxon>Bacillati</taxon>
        <taxon>Actinomycetota</taxon>
        <taxon>Actinomycetes</taxon>
        <taxon>Mycobacteriales</taxon>
        <taxon>Nocardiaceae</taxon>
        <taxon>Williamsia</taxon>
    </lineage>
</organism>
<sequence length="402" mass="40727">MRNDVVLGISIDAGEILSVIIDGNSGELLAQNRIPFTQDTDLVGTIDRLIRSAPETIDSVGIACADPAIRIALDQARRRTSSQTDDDDEDAVPGWLLAASITSVATAVAVIAARQFAGMSKVLVVNVDSAGHTAAVQPMVLVDPLTESVVDTATLPFGTPPVQEMAGSTAVANSMNKLPGRGRDVEMIASAGAGSEIPHLASTLGAATGLAVQPIEHGEFAVAHGAAALTKSNKVAPPVAAAGGAGKKRTMLLAGAAGLAVSAALIGGSAYLIKNGGSESPRNADVVAPFSTSVSSPTKTQTPSSVPKSTSPSRAPSSTTAVTPTTTEVAEVAEVAEVTVETVVVETTTTRRPVPNPRIPTGNSDRPPAPNLPDYTPPSRSTSSTPSASTTSPTTPSEVVPR</sequence>
<comment type="caution">
    <text evidence="3">The sequence shown here is derived from an EMBL/GenBank/DDBJ whole genome shotgun (WGS) entry which is preliminary data.</text>
</comment>
<feature type="transmembrane region" description="Helical" evidence="2">
    <location>
        <begin position="252"/>
        <end position="273"/>
    </location>
</feature>
<evidence type="ECO:0000313" key="4">
    <source>
        <dbReference type="Proteomes" id="UP000247591"/>
    </source>
</evidence>
<evidence type="ECO:0000256" key="1">
    <source>
        <dbReference type="SAM" id="MobiDB-lite"/>
    </source>
</evidence>
<evidence type="ECO:0000313" key="3">
    <source>
        <dbReference type="EMBL" id="PYE20209.1"/>
    </source>
</evidence>
<feature type="compositionally biased region" description="Low complexity" evidence="1">
    <location>
        <begin position="377"/>
        <end position="402"/>
    </location>
</feature>
<dbReference type="Proteomes" id="UP000247591">
    <property type="component" value="Unassembled WGS sequence"/>
</dbReference>
<gene>
    <name evidence="3" type="ORF">DFR67_102347</name>
</gene>
<dbReference type="EMBL" id="QJSP01000002">
    <property type="protein sequence ID" value="PYE20209.1"/>
    <property type="molecule type" value="Genomic_DNA"/>
</dbReference>
<name>A0A318RUX6_WILLI</name>
<feature type="region of interest" description="Disordered" evidence="1">
    <location>
        <begin position="278"/>
        <end position="328"/>
    </location>
</feature>
<dbReference type="OrthoDB" id="4578271at2"/>
<evidence type="ECO:0000256" key="2">
    <source>
        <dbReference type="SAM" id="Phobius"/>
    </source>
</evidence>
<dbReference type="AlphaFoldDB" id="A0A318RUX6"/>
<feature type="compositionally biased region" description="Low complexity" evidence="1">
    <location>
        <begin position="344"/>
        <end position="353"/>
    </location>
</feature>
<reference evidence="3 4" key="1">
    <citation type="submission" date="2018-06" db="EMBL/GenBank/DDBJ databases">
        <title>Genomic Encyclopedia of Type Strains, Phase IV (KMG-IV): sequencing the most valuable type-strain genomes for metagenomic binning, comparative biology and taxonomic classification.</title>
        <authorList>
            <person name="Goeker M."/>
        </authorList>
    </citation>
    <scope>NUCLEOTIDE SEQUENCE [LARGE SCALE GENOMIC DNA]</scope>
    <source>
        <strain evidence="3 4">DSM 45521</strain>
    </source>
</reference>
<keyword evidence="4" id="KW-1185">Reference proteome</keyword>